<dbReference type="Proteomes" id="UP000654913">
    <property type="component" value="Chromosome 2"/>
</dbReference>
<dbReference type="Pfam" id="PF11951">
    <property type="entry name" value="Fungal_trans_2"/>
    <property type="match status" value="1"/>
</dbReference>
<dbReference type="CDD" id="cd00067">
    <property type="entry name" value="GAL4"/>
    <property type="match status" value="1"/>
</dbReference>
<name>A0A7R8AHN9_9EURO</name>
<dbReference type="SMART" id="SM00066">
    <property type="entry name" value="GAL4"/>
    <property type="match status" value="1"/>
</dbReference>
<dbReference type="InterPro" id="IPR050675">
    <property type="entry name" value="OAF3"/>
</dbReference>
<dbReference type="PANTHER" id="PTHR31069">
    <property type="entry name" value="OLEATE-ACTIVATED TRANSCRIPTION FACTOR 1-RELATED"/>
    <property type="match status" value="1"/>
</dbReference>
<keyword evidence="8" id="KW-1185">Reference proteome</keyword>
<dbReference type="GO" id="GO:0003677">
    <property type="term" value="F:DNA binding"/>
    <property type="evidence" value="ECO:0007669"/>
    <property type="project" value="UniProtKB-KW"/>
</dbReference>
<dbReference type="PANTHER" id="PTHR31069:SF32">
    <property type="entry name" value="ARGININE METABOLISM REGULATION PROTEIN II"/>
    <property type="match status" value="1"/>
</dbReference>
<dbReference type="AlphaFoldDB" id="A0A7R8AHN9"/>
<accession>A0A7R8AHN9</accession>
<dbReference type="Gene3D" id="4.10.240.10">
    <property type="entry name" value="Zn(2)-C6 fungal-type DNA-binding domain"/>
    <property type="match status" value="1"/>
</dbReference>
<dbReference type="OrthoDB" id="3477330at2759"/>
<reference evidence="7" key="1">
    <citation type="submission" date="2021-01" db="EMBL/GenBank/DDBJ databases">
        <authorList>
            <consortium name="Aspergillus puulaauensis MK2 genome sequencing consortium"/>
            <person name="Kazuki M."/>
            <person name="Futagami T."/>
        </authorList>
    </citation>
    <scope>NUCLEOTIDE SEQUENCE</scope>
    <source>
        <strain evidence="7">MK2</strain>
    </source>
</reference>
<dbReference type="InterPro" id="IPR001138">
    <property type="entry name" value="Zn2Cys6_DnaBD"/>
</dbReference>
<dbReference type="SUPFAM" id="SSF57701">
    <property type="entry name" value="Zn2/Cys6 DNA-binding domain"/>
    <property type="match status" value="1"/>
</dbReference>
<dbReference type="GO" id="GO:0008270">
    <property type="term" value="F:zinc ion binding"/>
    <property type="evidence" value="ECO:0007669"/>
    <property type="project" value="InterPro"/>
</dbReference>
<feature type="domain" description="Zn(2)-C6 fungal-type" evidence="6">
    <location>
        <begin position="21"/>
        <end position="49"/>
    </location>
</feature>
<protein>
    <recommendedName>
        <fullName evidence="6">Zn(2)-C6 fungal-type domain-containing protein</fullName>
    </recommendedName>
</protein>
<evidence type="ECO:0000259" key="6">
    <source>
        <dbReference type="PROSITE" id="PS50048"/>
    </source>
</evidence>
<gene>
    <name evidence="7" type="ORF">APUU_20271A</name>
</gene>
<organism evidence="7 8">
    <name type="scientific">Aspergillus puulaauensis</name>
    <dbReference type="NCBI Taxonomy" id="1220207"/>
    <lineage>
        <taxon>Eukaryota</taxon>
        <taxon>Fungi</taxon>
        <taxon>Dikarya</taxon>
        <taxon>Ascomycota</taxon>
        <taxon>Pezizomycotina</taxon>
        <taxon>Eurotiomycetes</taxon>
        <taxon>Eurotiomycetidae</taxon>
        <taxon>Eurotiales</taxon>
        <taxon>Aspergillaceae</taxon>
        <taxon>Aspergillus</taxon>
    </lineage>
</organism>
<dbReference type="InterPro" id="IPR036864">
    <property type="entry name" value="Zn2-C6_fun-type_DNA-bd_sf"/>
</dbReference>
<dbReference type="RefSeq" id="XP_041552033.1">
    <property type="nucleotide sequence ID" value="XM_041698893.1"/>
</dbReference>
<dbReference type="PROSITE" id="PS00463">
    <property type="entry name" value="ZN2_CY6_FUNGAL_1"/>
    <property type="match status" value="1"/>
</dbReference>
<dbReference type="InterPro" id="IPR021858">
    <property type="entry name" value="Fun_TF"/>
</dbReference>
<dbReference type="KEGG" id="apuu:APUU_20271A"/>
<evidence type="ECO:0000256" key="2">
    <source>
        <dbReference type="ARBA" id="ARBA00023125"/>
    </source>
</evidence>
<keyword evidence="3" id="KW-0804">Transcription</keyword>
<evidence type="ECO:0000256" key="4">
    <source>
        <dbReference type="ARBA" id="ARBA00023242"/>
    </source>
</evidence>
<dbReference type="GO" id="GO:0000981">
    <property type="term" value="F:DNA-binding transcription factor activity, RNA polymerase II-specific"/>
    <property type="evidence" value="ECO:0007669"/>
    <property type="project" value="InterPro"/>
</dbReference>
<evidence type="ECO:0000256" key="3">
    <source>
        <dbReference type="ARBA" id="ARBA00023163"/>
    </source>
</evidence>
<dbReference type="GeneID" id="64969844"/>
<keyword evidence="2" id="KW-0238">DNA-binding</keyword>
<evidence type="ECO:0000313" key="8">
    <source>
        <dbReference type="Proteomes" id="UP000654913"/>
    </source>
</evidence>
<reference evidence="7" key="2">
    <citation type="submission" date="2021-02" db="EMBL/GenBank/DDBJ databases">
        <title>Aspergillus puulaauensis MK2 genome sequence.</title>
        <authorList>
            <person name="Futagami T."/>
            <person name="Mori K."/>
            <person name="Kadooka C."/>
            <person name="Tanaka T."/>
        </authorList>
    </citation>
    <scope>NUCLEOTIDE SEQUENCE</scope>
    <source>
        <strain evidence="7">MK2</strain>
    </source>
</reference>
<sequence length="691" mass="76339">MLTRSLRSANRPRKHNKTFTGCWTCRARKVKCDEGRPVCRQCRHRAIPCGGYGVRLQWMAPDTGLEDDSQGVGNQPIITGPCRRRLMSGENEDAPPPCQVDEALVAIDAIKPGLVSSQGEGDKPSTFLGGFGVFDLSNSDRDAGSSRTPPAGSPPETACVPVPPSPDQTTSNTVAEESVDAIPAVTAPISGGEICSVERPYMNPFESLQLATEDEPLALDPFRELDISDLQGAGSSHAVQDTWEISFSPVIPWPLSPGQLSGNERLLMHYYGTTVVHLFPVLDSPKSPWKTVHLPRMLQSAGEMVVDGSTSQIRAALRTTLLSVSAFYLSKHNWLQSRSDEATKWRREAMHFHGTAMTLLKDAVNTRSTSTVRSKYKELLATMLSMISINVISGDIASCGFHLEAACRLITETAKWKTQYSNKAKALHRIYFYLRTIYESTAIRAPIKASEAEATSPSFHGSGAVYEGSRFVTSPFAGPDDTKQAGAYESIYAIPKSLLVFLGKTTELINAVHEVREISQNRSIPSPLAERCDELETNIMDWQTDTTQTNVTSRVAANTGIIQNMTRAFHEALVIYFAQHIRLLDHRYLKPFVKGVLEGIEAVERIKTEWQVQASPLYWPAFIAASETFDPHLQDRFRAWYAQVEPRAIGSMSPGIGLLEQVWAEGPADRDRQTSLWRQIAARENTALMLT</sequence>
<dbReference type="Pfam" id="PF00172">
    <property type="entry name" value="Zn_clus"/>
    <property type="match status" value="1"/>
</dbReference>
<keyword evidence="4" id="KW-0539">Nucleus</keyword>
<evidence type="ECO:0000256" key="5">
    <source>
        <dbReference type="SAM" id="MobiDB-lite"/>
    </source>
</evidence>
<feature type="region of interest" description="Disordered" evidence="5">
    <location>
        <begin position="138"/>
        <end position="172"/>
    </location>
</feature>
<proteinExistence type="predicted"/>
<dbReference type="EMBL" id="AP024444">
    <property type="protein sequence ID" value="BCS19839.1"/>
    <property type="molecule type" value="Genomic_DNA"/>
</dbReference>
<keyword evidence="1" id="KW-0805">Transcription regulation</keyword>
<evidence type="ECO:0000313" key="7">
    <source>
        <dbReference type="EMBL" id="BCS19839.1"/>
    </source>
</evidence>
<dbReference type="PROSITE" id="PS50048">
    <property type="entry name" value="ZN2_CY6_FUNGAL_2"/>
    <property type="match status" value="1"/>
</dbReference>
<evidence type="ECO:0000256" key="1">
    <source>
        <dbReference type="ARBA" id="ARBA00023015"/>
    </source>
</evidence>